<feature type="chain" id="PRO_5036469664" description="ubiquitinyl hydrolase 1" evidence="8">
    <location>
        <begin position="24"/>
        <end position="656"/>
    </location>
</feature>
<keyword evidence="4" id="KW-0645">Protease</keyword>
<evidence type="ECO:0000256" key="3">
    <source>
        <dbReference type="ARBA" id="ARBA00012759"/>
    </source>
</evidence>
<dbReference type="GO" id="GO:0006508">
    <property type="term" value="P:proteolysis"/>
    <property type="evidence" value="ECO:0007669"/>
    <property type="project" value="UniProtKB-KW"/>
</dbReference>
<dbReference type="GO" id="GO:0016579">
    <property type="term" value="P:protein deubiquitination"/>
    <property type="evidence" value="ECO:0007669"/>
    <property type="project" value="InterPro"/>
</dbReference>
<dbReference type="PANTHER" id="PTHR24006:SF942">
    <property type="entry name" value="UBIQUITIN C-TERMINAL HYDROLASE 12"/>
    <property type="match status" value="1"/>
</dbReference>
<dbReference type="InterPro" id="IPR028889">
    <property type="entry name" value="USP"/>
</dbReference>
<proteinExistence type="inferred from homology"/>
<keyword evidence="7" id="KW-0788">Thiol protease</keyword>
<comment type="caution">
    <text evidence="10">The sequence shown here is derived from an EMBL/GenBank/DDBJ whole genome shotgun (WGS) entry which is preliminary data.</text>
</comment>
<organism evidence="10">
    <name type="scientific">Salvia splendens</name>
    <name type="common">Scarlet sage</name>
    <dbReference type="NCBI Taxonomy" id="180675"/>
    <lineage>
        <taxon>Eukaryota</taxon>
        <taxon>Viridiplantae</taxon>
        <taxon>Streptophyta</taxon>
        <taxon>Embryophyta</taxon>
        <taxon>Tracheophyta</taxon>
        <taxon>Spermatophyta</taxon>
        <taxon>Magnoliopsida</taxon>
        <taxon>eudicotyledons</taxon>
        <taxon>Gunneridae</taxon>
        <taxon>Pentapetalae</taxon>
        <taxon>asterids</taxon>
        <taxon>lamiids</taxon>
        <taxon>Lamiales</taxon>
        <taxon>Lamiaceae</taxon>
        <taxon>Nepetoideae</taxon>
        <taxon>Mentheae</taxon>
        <taxon>Salviinae</taxon>
        <taxon>Salvia</taxon>
        <taxon>Salvia subgen. Calosphace</taxon>
        <taxon>core Calosphace</taxon>
    </lineage>
</organism>
<keyword evidence="5" id="KW-0833">Ubl conjugation pathway</keyword>
<protein>
    <recommendedName>
        <fullName evidence="3">ubiquitinyl hydrolase 1</fullName>
        <ecNumber evidence="3">3.4.19.12</ecNumber>
    </recommendedName>
</protein>
<name>A0A8X9A3Z6_SALSN</name>
<dbReference type="InterPro" id="IPR038765">
    <property type="entry name" value="Papain-like_cys_pep_sf"/>
</dbReference>
<dbReference type="EC" id="3.4.19.12" evidence="3"/>
<evidence type="ECO:0000256" key="7">
    <source>
        <dbReference type="ARBA" id="ARBA00022807"/>
    </source>
</evidence>
<evidence type="ECO:0000313" key="11">
    <source>
        <dbReference type="Proteomes" id="UP000298416"/>
    </source>
</evidence>
<dbReference type="Gene3D" id="3.90.70.10">
    <property type="entry name" value="Cysteine proteinases"/>
    <property type="match status" value="1"/>
</dbReference>
<dbReference type="Pfam" id="PF14533">
    <property type="entry name" value="USP7_C2"/>
    <property type="match status" value="1"/>
</dbReference>
<evidence type="ECO:0000256" key="5">
    <source>
        <dbReference type="ARBA" id="ARBA00022786"/>
    </source>
</evidence>
<dbReference type="GO" id="GO:0005829">
    <property type="term" value="C:cytosol"/>
    <property type="evidence" value="ECO:0007669"/>
    <property type="project" value="TreeGrafter"/>
</dbReference>
<dbReference type="Proteomes" id="UP000298416">
    <property type="component" value="Unassembled WGS sequence"/>
</dbReference>
<dbReference type="InterPro" id="IPR050164">
    <property type="entry name" value="Peptidase_C19"/>
</dbReference>
<comment type="similarity">
    <text evidence="2">Belongs to the peptidase C19 family.</text>
</comment>
<comment type="catalytic activity">
    <reaction evidence="1">
        <text>Thiol-dependent hydrolysis of ester, thioester, amide, peptide and isopeptide bonds formed by the C-terminal Gly of ubiquitin (a 76-residue protein attached to proteins as an intracellular targeting signal).</text>
        <dbReference type="EC" id="3.4.19.12"/>
    </reaction>
</comment>
<evidence type="ECO:0000256" key="1">
    <source>
        <dbReference type="ARBA" id="ARBA00000707"/>
    </source>
</evidence>
<evidence type="ECO:0000256" key="8">
    <source>
        <dbReference type="SAM" id="SignalP"/>
    </source>
</evidence>
<sequence>MCFSTVLGYLIAFLLLHSGGVQGGHYYAFIRPKFSDLWYKFDDERVTKEDMERALEEQYGGEEEFPQTNPGYNNTPFKFTKCSNAYMLVYIRVSDKDKIMCDVDEKDIAEHLRVIKQCFSVLVARDEDLKEEIGKHAYFDLVDHDKVRNFRIQKQMRFNIFKDEVAKEFGIPVQFQRFWMWAKRQNHTYRPNRPLTPQEEAQTDHPMSHLVSNSVDFGFDLLNLNLSLRSQCLQDVYGPFILPITYAGRLIVKGTAKPIEILSKLNEMAGFAPDEEIELFEIENGDIICFQKRPSDKLYNKMRFPDVPTYLEYVKNRQVVHVRALERPREDAFCLELAKNHTYDDVVEKIAQQLGLEDPSKIRLTPHNCYSQQPKPNPIKYRSVDHLQDMLMHHNQISDILYYEVLDIPLPELQCIKNLNVAFHHVTKDEAAVVNIRLPKQSTVGDVLDEIKKKVELSQPNAELRLLEVFYHKIYKIFPILEKIENINDQYWTMRAEEIPEEEKNLGRNDHLIHVHHFTKEVSQNQMQVQNFGDPFLLVIHKDETLADVKLRIQKKLQVPDEEFSKACKLNAITLIHSWKFALGCPEYLEDSNVVSSRFLVQRREVYGVWKQYLGLEHSVTTPKRAYTIVNQAQGNFLDRGSRYCVLCSGHQIPLQ</sequence>
<evidence type="ECO:0000256" key="4">
    <source>
        <dbReference type="ARBA" id="ARBA00022670"/>
    </source>
</evidence>
<dbReference type="GO" id="GO:0005634">
    <property type="term" value="C:nucleus"/>
    <property type="evidence" value="ECO:0007669"/>
    <property type="project" value="TreeGrafter"/>
</dbReference>
<evidence type="ECO:0000256" key="6">
    <source>
        <dbReference type="ARBA" id="ARBA00022801"/>
    </source>
</evidence>
<reference evidence="10" key="2">
    <citation type="submission" date="2020-08" db="EMBL/GenBank/DDBJ databases">
        <title>Plant Genome Project.</title>
        <authorList>
            <person name="Zhang R.-G."/>
        </authorList>
    </citation>
    <scope>NUCLEOTIDE SEQUENCE</scope>
    <source>
        <strain evidence="10">Huo1</strain>
        <tissue evidence="10">Leaf</tissue>
    </source>
</reference>
<dbReference type="Gene3D" id="3.10.20.90">
    <property type="entry name" value="Phosphatidylinositol 3-kinase Catalytic Subunit, Chain A, domain 1"/>
    <property type="match status" value="3"/>
</dbReference>
<evidence type="ECO:0000313" key="10">
    <source>
        <dbReference type="EMBL" id="KAG6427558.1"/>
    </source>
</evidence>
<dbReference type="SUPFAM" id="SSF54001">
    <property type="entry name" value="Cysteine proteinases"/>
    <property type="match status" value="1"/>
</dbReference>
<evidence type="ECO:0000256" key="2">
    <source>
        <dbReference type="ARBA" id="ARBA00009085"/>
    </source>
</evidence>
<reference evidence="10" key="1">
    <citation type="submission" date="2018-01" db="EMBL/GenBank/DDBJ databases">
        <authorList>
            <person name="Mao J.F."/>
        </authorList>
    </citation>
    <scope>NUCLEOTIDE SEQUENCE</scope>
    <source>
        <strain evidence="10">Huo1</strain>
        <tissue evidence="10">Leaf</tissue>
    </source>
</reference>
<feature type="domain" description="USP" evidence="9">
    <location>
        <begin position="1"/>
        <end position="93"/>
    </location>
</feature>
<accession>A0A8X9A3Z6</accession>
<dbReference type="Pfam" id="PF12436">
    <property type="entry name" value="USP7_ICP0_bdg"/>
    <property type="match status" value="1"/>
</dbReference>
<dbReference type="InterPro" id="IPR024729">
    <property type="entry name" value="USP7_ICP0-binding_dom"/>
</dbReference>
<dbReference type="FunFam" id="3.10.20.90:FF:000034">
    <property type="entry name" value="Ubiquitin carboxyl-terminal hydrolase 13"/>
    <property type="match status" value="1"/>
</dbReference>
<dbReference type="AlphaFoldDB" id="A0A8X9A3Z6"/>
<keyword evidence="8" id="KW-0732">Signal</keyword>
<evidence type="ECO:0000259" key="9">
    <source>
        <dbReference type="PROSITE" id="PS50235"/>
    </source>
</evidence>
<dbReference type="GO" id="GO:0004843">
    <property type="term" value="F:cysteine-type deubiquitinase activity"/>
    <property type="evidence" value="ECO:0007669"/>
    <property type="project" value="UniProtKB-EC"/>
</dbReference>
<dbReference type="InterPro" id="IPR029346">
    <property type="entry name" value="USP_C"/>
</dbReference>
<feature type="signal peptide" evidence="8">
    <location>
        <begin position="1"/>
        <end position="23"/>
    </location>
</feature>
<keyword evidence="11" id="KW-1185">Reference proteome</keyword>
<gene>
    <name evidence="10" type="ORF">SASPL_111804</name>
</gene>
<dbReference type="Pfam" id="PF00443">
    <property type="entry name" value="UCH"/>
    <property type="match status" value="1"/>
</dbReference>
<keyword evidence="6" id="KW-0378">Hydrolase</keyword>
<dbReference type="InterPro" id="IPR001394">
    <property type="entry name" value="Peptidase_C19_UCH"/>
</dbReference>
<dbReference type="PANTHER" id="PTHR24006">
    <property type="entry name" value="UBIQUITIN CARBOXYL-TERMINAL HYDROLASE"/>
    <property type="match status" value="1"/>
</dbReference>
<dbReference type="PROSITE" id="PS50235">
    <property type="entry name" value="USP_3"/>
    <property type="match status" value="1"/>
</dbReference>
<dbReference type="EMBL" id="PNBA02000004">
    <property type="protein sequence ID" value="KAG6427558.1"/>
    <property type="molecule type" value="Genomic_DNA"/>
</dbReference>
<dbReference type="GO" id="GO:0031647">
    <property type="term" value="P:regulation of protein stability"/>
    <property type="evidence" value="ECO:0007669"/>
    <property type="project" value="TreeGrafter"/>
</dbReference>